<reference evidence="1 2" key="1">
    <citation type="submission" date="2019-07" db="EMBL/GenBank/DDBJ databases">
        <title>Finished genome of Venturia effusa.</title>
        <authorList>
            <person name="Young C.A."/>
            <person name="Cox M.P."/>
            <person name="Ganley A.R.D."/>
            <person name="David W.J."/>
        </authorList>
    </citation>
    <scope>NUCLEOTIDE SEQUENCE [LARGE SCALE GENOMIC DNA]</scope>
    <source>
        <strain evidence="2">albino</strain>
    </source>
</reference>
<organism evidence="1 2">
    <name type="scientific">Venturia effusa</name>
    <dbReference type="NCBI Taxonomy" id="50376"/>
    <lineage>
        <taxon>Eukaryota</taxon>
        <taxon>Fungi</taxon>
        <taxon>Dikarya</taxon>
        <taxon>Ascomycota</taxon>
        <taxon>Pezizomycotina</taxon>
        <taxon>Dothideomycetes</taxon>
        <taxon>Pleosporomycetidae</taxon>
        <taxon>Venturiales</taxon>
        <taxon>Venturiaceae</taxon>
        <taxon>Venturia</taxon>
    </lineage>
</organism>
<dbReference type="OrthoDB" id="10555520at2759"/>
<protein>
    <submittedName>
        <fullName evidence="1">Uncharacterized protein</fullName>
    </submittedName>
</protein>
<evidence type="ECO:0000313" key="1">
    <source>
        <dbReference type="EMBL" id="QDS69764.1"/>
    </source>
</evidence>
<evidence type="ECO:0000313" key="2">
    <source>
        <dbReference type="Proteomes" id="UP000316270"/>
    </source>
</evidence>
<accession>A0A517L299</accession>
<gene>
    <name evidence="1" type="ORF">FKW77_010224</name>
</gene>
<dbReference type="AlphaFoldDB" id="A0A517L299"/>
<dbReference type="EMBL" id="CP042187">
    <property type="protein sequence ID" value="QDS69764.1"/>
    <property type="molecule type" value="Genomic_DNA"/>
</dbReference>
<dbReference type="Proteomes" id="UP000316270">
    <property type="component" value="Chromosome 3"/>
</dbReference>
<name>A0A517L299_9PEZI</name>
<proteinExistence type="predicted"/>
<sequence>MTKLTAIDKAAAGGLLICKSNLKTLKSCLYLRCGRKLQSLDYKSTGTLEPQHIRSSFSAKDASATMCQYYMTRYRCGHRHRLLELEPECYLVDAQGNCHGCCERQEYAKYAKRDVPSPFDCPGCWSHQNGRIGPQNGLVATAAKNLDQRAVRKTKKKTKEAMEEVVDCGIMWPRPSTGGKPLARNLEGNWRVRKELSNEMTSLITIGTTILDKDTATSASTPVETEPETRASLAYGTVKILKRNERMAFAAG</sequence>
<keyword evidence="2" id="KW-1185">Reference proteome</keyword>